<feature type="compositionally biased region" description="Polar residues" evidence="1">
    <location>
        <begin position="482"/>
        <end position="497"/>
    </location>
</feature>
<dbReference type="InterPro" id="IPR025533">
    <property type="entry name" value="DUF4419"/>
</dbReference>
<accession>A0AAV9ZQL7</accession>
<comment type="caution">
    <text evidence="2">The sequence shown here is derived from an EMBL/GenBank/DDBJ whole genome shotgun (WGS) entry which is preliminary data.</text>
</comment>
<dbReference type="PANTHER" id="PTHR31252:SF11">
    <property type="entry name" value="DUF4419 DOMAIN-CONTAINING PROTEIN"/>
    <property type="match status" value="1"/>
</dbReference>
<dbReference type="PANTHER" id="PTHR31252">
    <property type="entry name" value="DUF4419 DOMAIN-CONTAINING PROTEIN"/>
    <property type="match status" value="1"/>
</dbReference>
<feature type="region of interest" description="Disordered" evidence="1">
    <location>
        <begin position="1"/>
        <end position="20"/>
    </location>
</feature>
<dbReference type="AlphaFoldDB" id="A0AAV9ZQL7"/>
<feature type="compositionally biased region" description="Low complexity" evidence="1">
    <location>
        <begin position="422"/>
        <end position="438"/>
    </location>
</feature>
<dbReference type="Proteomes" id="UP001362999">
    <property type="component" value="Unassembled WGS sequence"/>
</dbReference>
<evidence type="ECO:0000313" key="2">
    <source>
        <dbReference type="EMBL" id="KAK6988631.1"/>
    </source>
</evidence>
<organism evidence="2 3">
    <name type="scientific">Favolaschia claudopus</name>
    <dbReference type="NCBI Taxonomy" id="2862362"/>
    <lineage>
        <taxon>Eukaryota</taxon>
        <taxon>Fungi</taxon>
        <taxon>Dikarya</taxon>
        <taxon>Basidiomycota</taxon>
        <taxon>Agaricomycotina</taxon>
        <taxon>Agaricomycetes</taxon>
        <taxon>Agaricomycetidae</taxon>
        <taxon>Agaricales</taxon>
        <taxon>Marasmiineae</taxon>
        <taxon>Mycenaceae</taxon>
        <taxon>Favolaschia</taxon>
    </lineage>
</organism>
<evidence type="ECO:0000313" key="3">
    <source>
        <dbReference type="Proteomes" id="UP001362999"/>
    </source>
</evidence>
<name>A0AAV9ZQL7_9AGAR</name>
<dbReference type="Pfam" id="PF14388">
    <property type="entry name" value="DUF4419"/>
    <property type="match status" value="1"/>
</dbReference>
<dbReference type="EMBL" id="JAWWNJ010000121">
    <property type="protein sequence ID" value="KAK6988631.1"/>
    <property type="molecule type" value="Genomic_DNA"/>
</dbReference>
<protein>
    <submittedName>
        <fullName evidence="2">Uncharacterized protein</fullName>
    </submittedName>
</protein>
<gene>
    <name evidence="2" type="ORF">R3P38DRAFT_2742289</name>
</gene>
<feature type="compositionally biased region" description="Low complexity" evidence="1">
    <location>
        <begin position="463"/>
        <end position="477"/>
    </location>
</feature>
<sequence>MPVTVSLTSPTPTSSKSVEPVTPAQILARACPDQSKQVDKILHCCIGGWQGRHDTQFKIVPNERGFVNTVLTAYTGNYALVLRPDDVWLAVISQFALYVHANPDVLGSKASFGARRGEGKPRFEIAEPSSAAPIGTQMGEVMEQTVEDAAVREWIRPDFSTTTANDVTVGSIMMLAPSAPKDLFTAEPILKSSGGIPRVTLEGEKKDWETIVEKLKTLKDYGPRGWAWFYLLNNVVTAMVKTFDDATSAKTTKFWEQIVVQAKEGKGGKSRLGGWVTAFCLLAADGKWRTPEIKTNLPKSKAPSSMPATRFWITYSPGFKSDVTLDNTPYPVLDIHDLPAGYAVVDIALKNGPSCSLLAGLTGVGFSSSRDSTLSPSGRNDTVRPVVAWWMYSEKFGAAPTPEERSLYPLPHSTPRYRRTRPTPTTIPSALHSPSRSPRPQRRKSPRLPLPTAAPPRISGAKTSRSPPSSTTPCGTTFGLRTANQRLQANSPSTTMGSAAPRQARVKSNSI</sequence>
<proteinExistence type="predicted"/>
<feature type="region of interest" description="Disordered" evidence="1">
    <location>
        <begin position="401"/>
        <end position="511"/>
    </location>
</feature>
<evidence type="ECO:0000256" key="1">
    <source>
        <dbReference type="SAM" id="MobiDB-lite"/>
    </source>
</evidence>
<reference evidence="2 3" key="1">
    <citation type="journal article" date="2024" name="J Genomics">
        <title>Draft genome sequencing and assembly of Favolaschia claudopus CIRM-BRFM 2984 isolated from oak limbs.</title>
        <authorList>
            <person name="Navarro D."/>
            <person name="Drula E."/>
            <person name="Chaduli D."/>
            <person name="Cazenave R."/>
            <person name="Ahrendt S."/>
            <person name="Wang J."/>
            <person name="Lipzen A."/>
            <person name="Daum C."/>
            <person name="Barry K."/>
            <person name="Grigoriev I.V."/>
            <person name="Favel A."/>
            <person name="Rosso M.N."/>
            <person name="Martin F."/>
        </authorList>
    </citation>
    <scope>NUCLEOTIDE SEQUENCE [LARGE SCALE GENOMIC DNA]</scope>
    <source>
        <strain evidence="2 3">CIRM-BRFM 2984</strain>
    </source>
</reference>
<keyword evidence="3" id="KW-1185">Reference proteome</keyword>